<feature type="domain" description="Inositolphosphotransferase Aur1/Ipt1" evidence="6">
    <location>
        <begin position="120"/>
        <end position="287"/>
    </location>
</feature>
<feature type="transmembrane region" description="Helical" evidence="5">
    <location>
        <begin position="221"/>
        <end position="240"/>
    </location>
</feature>
<dbReference type="InterPro" id="IPR026841">
    <property type="entry name" value="Aur1/Ipt1"/>
</dbReference>
<feature type="transmembrane region" description="Helical" evidence="5">
    <location>
        <begin position="14"/>
        <end position="33"/>
    </location>
</feature>
<keyword evidence="3 5" id="KW-1133">Transmembrane helix</keyword>
<dbReference type="GO" id="GO:0016020">
    <property type="term" value="C:membrane"/>
    <property type="evidence" value="ECO:0007669"/>
    <property type="project" value="UniProtKB-SubCell"/>
</dbReference>
<dbReference type="CDD" id="cd03386">
    <property type="entry name" value="PAP2_Aur1_like"/>
    <property type="match status" value="1"/>
</dbReference>
<evidence type="ECO:0000256" key="5">
    <source>
        <dbReference type="SAM" id="Phobius"/>
    </source>
</evidence>
<dbReference type="Gene3D" id="1.20.144.10">
    <property type="entry name" value="Phosphatidic acid phosphatase type 2/haloperoxidase"/>
    <property type="match status" value="1"/>
</dbReference>
<keyword evidence="8" id="KW-1185">Reference proteome</keyword>
<feature type="transmembrane region" description="Helical" evidence="5">
    <location>
        <begin position="152"/>
        <end position="172"/>
    </location>
</feature>
<evidence type="ECO:0000256" key="4">
    <source>
        <dbReference type="ARBA" id="ARBA00023136"/>
    </source>
</evidence>
<name>A0A840CKA6_9BACT</name>
<dbReference type="InterPro" id="IPR052185">
    <property type="entry name" value="IPC_Synthase-Related"/>
</dbReference>
<feature type="transmembrane region" description="Helical" evidence="5">
    <location>
        <begin position="247"/>
        <end position="266"/>
    </location>
</feature>
<evidence type="ECO:0000313" key="7">
    <source>
        <dbReference type="EMBL" id="MBB4036410.1"/>
    </source>
</evidence>
<evidence type="ECO:0000256" key="1">
    <source>
        <dbReference type="ARBA" id="ARBA00004141"/>
    </source>
</evidence>
<comment type="subcellular location">
    <subcellularLocation>
        <location evidence="1">Membrane</location>
        <topology evidence="1">Multi-pass membrane protein</topology>
    </subcellularLocation>
</comment>
<keyword evidence="4 5" id="KW-0472">Membrane</keyword>
<evidence type="ECO:0000259" key="6">
    <source>
        <dbReference type="Pfam" id="PF14378"/>
    </source>
</evidence>
<sequence length="311" mass="35690">MSFKLSLPTKKESIIVVVITAVIITLTAIFVGYRPEHNLMFGLFLVLFFASAITRKLAVALIPFIVFGLSYDWMRVYPNYMVNPIDVEYLYNLEKQLFGLNISGEILIPCEYFARHYSSVMDFFAGIFYLTWVPVPILFGVYLYFKKQRAIYLQFALVFLFVNLIGFTGYYIHPAAPPWYAMEYGFEPILNTPGNTAGLGRFDALLGVSVFDSIYGRNANVFAAVPSLHSAYMVVALFYAIKNKSNLFIIITLTILMLGIWFTAVYSYHHYIIDVLLGVFCALLGIGLFELILMKLGWFRSFFNKYYDYIK</sequence>
<dbReference type="AlphaFoldDB" id="A0A840CKA6"/>
<comment type="caution">
    <text evidence="7">The sequence shown here is derived from an EMBL/GenBank/DDBJ whole genome shotgun (WGS) entry which is preliminary data.</text>
</comment>
<dbReference type="PANTHER" id="PTHR31310">
    <property type="match status" value="1"/>
</dbReference>
<dbReference type="PANTHER" id="PTHR31310:SF7">
    <property type="entry name" value="PA-PHOSPHATASE RELATED-FAMILY PROTEIN DDB_G0268928"/>
    <property type="match status" value="1"/>
</dbReference>
<gene>
    <name evidence="7" type="ORF">GGR21_002312</name>
</gene>
<feature type="transmembrane region" description="Helical" evidence="5">
    <location>
        <begin position="123"/>
        <end position="145"/>
    </location>
</feature>
<organism evidence="7 8">
    <name type="scientific">Dysgonomonas hofstadii</name>
    <dbReference type="NCBI Taxonomy" id="637886"/>
    <lineage>
        <taxon>Bacteria</taxon>
        <taxon>Pseudomonadati</taxon>
        <taxon>Bacteroidota</taxon>
        <taxon>Bacteroidia</taxon>
        <taxon>Bacteroidales</taxon>
        <taxon>Dysgonomonadaceae</taxon>
        <taxon>Dysgonomonas</taxon>
    </lineage>
</organism>
<accession>A0A840CKA6</accession>
<dbReference type="Pfam" id="PF14378">
    <property type="entry name" value="PAP2_3"/>
    <property type="match status" value="1"/>
</dbReference>
<keyword evidence="2 5" id="KW-0812">Transmembrane</keyword>
<proteinExistence type="predicted"/>
<evidence type="ECO:0000256" key="3">
    <source>
        <dbReference type="ARBA" id="ARBA00022989"/>
    </source>
</evidence>
<feature type="transmembrane region" description="Helical" evidence="5">
    <location>
        <begin position="272"/>
        <end position="293"/>
    </location>
</feature>
<feature type="transmembrane region" description="Helical" evidence="5">
    <location>
        <begin position="45"/>
        <end position="71"/>
    </location>
</feature>
<dbReference type="Proteomes" id="UP000555103">
    <property type="component" value="Unassembled WGS sequence"/>
</dbReference>
<reference evidence="7 8" key="1">
    <citation type="submission" date="2020-08" db="EMBL/GenBank/DDBJ databases">
        <title>Genomic Encyclopedia of Type Strains, Phase IV (KMG-IV): sequencing the most valuable type-strain genomes for metagenomic binning, comparative biology and taxonomic classification.</title>
        <authorList>
            <person name="Goeker M."/>
        </authorList>
    </citation>
    <scope>NUCLEOTIDE SEQUENCE [LARGE SCALE GENOMIC DNA]</scope>
    <source>
        <strain evidence="7 8">DSM 104969</strain>
    </source>
</reference>
<protein>
    <recommendedName>
        <fullName evidence="6">Inositolphosphotransferase Aur1/Ipt1 domain-containing protein</fullName>
    </recommendedName>
</protein>
<evidence type="ECO:0000256" key="2">
    <source>
        <dbReference type="ARBA" id="ARBA00022692"/>
    </source>
</evidence>
<dbReference type="RefSeq" id="WP_183307309.1">
    <property type="nucleotide sequence ID" value="NZ_JACIEP010000007.1"/>
</dbReference>
<evidence type="ECO:0000313" key="8">
    <source>
        <dbReference type="Proteomes" id="UP000555103"/>
    </source>
</evidence>
<dbReference type="EMBL" id="JACIEP010000007">
    <property type="protein sequence ID" value="MBB4036410.1"/>
    <property type="molecule type" value="Genomic_DNA"/>
</dbReference>